<sequence>MNDFNGKVAFITGGSKGIGAATARRFAKFGARIAIVDVDQEAGSAVAKEIVGNGGEAYFFKADVSNETELKAAVDGCVERFGRLDFAFNNAGWEGAMGALHLTETQDVDKLFSINIRGVYLGMKFQVEQMLKQGGGVIVNNSSIAGLKGLPGSSIYVASKHAVIGLTKSAALDYATSKIRVNAVCPGVVDTEMVRRAAHNDPATLEAFAQMNPIKRMGTPDEIATVVTWLCSDEASFITGATIEADGGIMAG</sequence>
<evidence type="ECO:0000313" key="4">
    <source>
        <dbReference type="Proteomes" id="UP000321595"/>
    </source>
</evidence>
<proteinExistence type="inferred from homology"/>
<dbReference type="RefSeq" id="WP_146962398.1">
    <property type="nucleotide sequence ID" value="NZ_CP042467.1"/>
</dbReference>
<dbReference type="InterPro" id="IPR002347">
    <property type="entry name" value="SDR_fam"/>
</dbReference>
<protein>
    <submittedName>
        <fullName evidence="3">Glucose 1-dehydrogenase</fullName>
        <ecNumber evidence="3">1.1.1.47</ecNumber>
    </submittedName>
</protein>
<dbReference type="AlphaFoldDB" id="A0A5B8XU94"/>
<keyword evidence="2 3" id="KW-0560">Oxidoreductase</keyword>
<dbReference type="CDD" id="cd05233">
    <property type="entry name" value="SDR_c"/>
    <property type="match status" value="1"/>
</dbReference>
<dbReference type="PRINTS" id="PR00080">
    <property type="entry name" value="SDRFAMILY"/>
</dbReference>
<dbReference type="EMBL" id="CP042467">
    <property type="protein sequence ID" value="QED29200.1"/>
    <property type="molecule type" value="Genomic_DNA"/>
</dbReference>
<dbReference type="PROSITE" id="PS00061">
    <property type="entry name" value="ADH_SHORT"/>
    <property type="match status" value="1"/>
</dbReference>
<dbReference type="EC" id="1.1.1.47" evidence="3"/>
<dbReference type="GO" id="GO:0047936">
    <property type="term" value="F:glucose 1-dehydrogenase [NAD(P)+] activity"/>
    <property type="evidence" value="ECO:0007669"/>
    <property type="project" value="UniProtKB-EC"/>
</dbReference>
<dbReference type="InterPro" id="IPR020904">
    <property type="entry name" value="Sc_DH/Rdtase_CS"/>
</dbReference>
<evidence type="ECO:0000256" key="2">
    <source>
        <dbReference type="ARBA" id="ARBA00023002"/>
    </source>
</evidence>
<dbReference type="OrthoDB" id="5363038at2"/>
<dbReference type="Proteomes" id="UP000321595">
    <property type="component" value="Chromosome"/>
</dbReference>
<dbReference type="PANTHER" id="PTHR24321">
    <property type="entry name" value="DEHYDROGENASES, SHORT CHAIN"/>
    <property type="match status" value="1"/>
</dbReference>
<dbReference type="InterPro" id="IPR036291">
    <property type="entry name" value="NAD(P)-bd_dom_sf"/>
</dbReference>
<comment type="similarity">
    <text evidence="1">Belongs to the short-chain dehydrogenases/reductases (SDR) family.</text>
</comment>
<reference evidence="3 4" key="1">
    <citation type="submission" date="2019-08" db="EMBL/GenBank/DDBJ databases">
        <authorList>
            <person name="Liang Q."/>
        </authorList>
    </citation>
    <scope>NUCLEOTIDE SEQUENCE [LARGE SCALE GENOMIC DNA]</scope>
    <source>
        <strain evidence="3 4">V1718</strain>
    </source>
</reference>
<dbReference type="PANTHER" id="PTHR24321:SF11">
    <property type="entry name" value="BLR0893 PROTEIN"/>
    <property type="match status" value="1"/>
</dbReference>
<dbReference type="PRINTS" id="PR00081">
    <property type="entry name" value="GDHRDH"/>
</dbReference>
<dbReference type="Gene3D" id="3.40.50.720">
    <property type="entry name" value="NAD(P)-binding Rossmann-like Domain"/>
    <property type="match status" value="1"/>
</dbReference>
<keyword evidence="4" id="KW-1185">Reference proteome</keyword>
<dbReference type="FunFam" id="3.40.50.720:FF:000084">
    <property type="entry name" value="Short-chain dehydrogenase reductase"/>
    <property type="match status" value="1"/>
</dbReference>
<evidence type="ECO:0000256" key="1">
    <source>
        <dbReference type="ARBA" id="ARBA00006484"/>
    </source>
</evidence>
<name>A0A5B8XU94_9DELT</name>
<dbReference type="KEGG" id="bbae:FRD01_18530"/>
<dbReference type="NCBIfam" id="NF005559">
    <property type="entry name" value="PRK07231.1"/>
    <property type="match status" value="1"/>
</dbReference>
<accession>A0A5B8XU94</accession>
<organism evidence="3 4">
    <name type="scientific">Microvenator marinus</name>
    <dbReference type="NCBI Taxonomy" id="2600177"/>
    <lineage>
        <taxon>Bacteria</taxon>
        <taxon>Deltaproteobacteria</taxon>
        <taxon>Bradymonadales</taxon>
        <taxon>Microvenatoraceae</taxon>
        <taxon>Microvenator</taxon>
    </lineage>
</organism>
<evidence type="ECO:0000313" key="3">
    <source>
        <dbReference type="EMBL" id="QED29200.1"/>
    </source>
</evidence>
<gene>
    <name evidence="3" type="ORF">FRD01_18530</name>
</gene>
<dbReference type="Pfam" id="PF13561">
    <property type="entry name" value="adh_short_C2"/>
    <property type="match status" value="1"/>
</dbReference>
<dbReference type="SUPFAM" id="SSF51735">
    <property type="entry name" value="NAD(P)-binding Rossmann-fold domains"/>
    <property type="match status" value="1"/>
</dbReference>